<dbReference type="Pfam" id="PF18998">
    <property type="entry name" value="Flg_new_2"/>
    <property type="match status" value="1"/>
</dbReference>
<keyword evidence="3" id="KW-0472">Membrane</keyword>
<sequence length="820" mass="94799">MLKNKRPFIISIILLSILMIAWGLSYVVASGPIIQDEAFEEAIRAEIDYEIGEIRPDQLTQIEHLQIRDANITNIDGIEHFTSLTSLDLRDNQIQDISSLSELDSLTDLNLRGNRLNNIEALAALSNLEELNLRENAIQDISSLENLTELADVNLRYNNITNLEPLQDLNNLRDRLYLEGNPITDFSPVIDYYGEINETDIDPEEYSENQDLAPVFSHPGGFYEENVELELTSPEEEGTIFYTLDGSVPDPVDNADQTYEYSGKIFIDENNDEEPTLSMIPTNFIDDRRGWNKPGTPQDQGTVVRAVIVDENDNVSSVTTQTYFVNIQSSLPVFSLSTDAENFFDDEMGIYVPGIHHEDSDWTGNYYQRGREWERPIHVEYYESNGNLAFSQDAGVRIHGGFSRRFAQKTLRLYSRSDYGESRFSYQFFEDKEMDDFNRILLRNSGNDWGMTMFRDAAMQRLIGHLDLDHQSAQPSLVFLNGEFWGIHNIRDRLDKHFLETHHGADRDHFTILDGEGTISDGLETGVEDYAELIDYVQDNDLSHEEHYEYVQNNMDIENYTQYYATQIYNANSDWPHNNISFWRYENLNNEAVTTDELDGRWRWFLYDVDRSLGYEDYDHNTIEMTTSSVNPGRDEEWPNVLLRSLLENEDYKHKFINEMADHLNTTFNTDRVIQTIDEMEAMIEPEVERHIHRWGIPESVADWEEEVEIMREFAVNRPNIVRQHLSENFEVDGTANVEINFDSDQGRIQINSIDLREGTPGVTDPENWSGEYFTGIPITLTVTPNEGYTFTGWGDEIDSDSETIEITLEDDITLEPQFN</sequence>
<gene>
    <name evidence="5" type="ORF">CR194_13230</name>
</gene>
<dbReference type="InterPro" id="IPR014867">
    <property type="entry name" value="Spore_coat_CotH_CotH2/3/7"/>
</dbReference>
<dbReference type="RefSeq" id="WP_110610177.1">
    <property type="nucleotide sequence ID" value="NZ_PDOD01000003.1"/>
</dbReference>
<name>A0A323TGE2_9BACI</name>
<dbReference type="Gene3D" id="3.80.10.10">
    <property type="entry name" value="Ribonuclease Inhibitor"/>
    <property type="match status" value="1"/>
</dbReference>
<comment type="caution">
    <text evidence="5">The sequence shown here is derived from an EMBL/GenBank/DDBJ whole genome shotgun (WGS) entry which is preliminary data.</text>
</comment>
<dbReference type="InterPro" id="IPR026876">
    <property type="entry name" value="Fn3_assoc_repeat"/>
</dbReference>
<dbReference type="OrthoDB" id="9806464at2"/>
<dbReference type="Proteomes" id="UP000248214">
    <property type="component" value="Unassembled WGS sequence"/>
</dbReference>
<reference evidence="5 6" key="1">
    <citation type="submission" date="2017-10" db="EMBL/GenBank/DDBJ databases">
        <title>Bacillus sp. nov., a halophilic bacterium isolated from a Keqin Lake.</title>
        <authorList>
            <person name="Wang H."/>
        </authorList>
    </citation>
    <scope>NUCLEOTIDE SEQUENCE [LARGE SCALE GENOMIC DNA]</scope>
    <source>
        <strain evidence="5 6">KQ-12</strain>
    </source>
</reference>
<dbReference type="InterPro" id="IPR044060">
    <property type="entry name" value="Bacterial_rp_domain"/>
</dbReference>
<evidence type="ECO:0000313" key="5">
    <source>
        <dbReference type="EMBL" id="PYZ92627.1"/>
    </source>
</evidence>
<protein>
    <recommendedName>
        <fullName evidence="4">Bacterial repeat domain-containing protein</fullName>
    </recommendedName>
</protein>
<keyword evidence="6" id="KW-1185">Reference proteome</keyword>
<dbReference type="PROSITE" id="PS51450">
    <property type="entry name" value="LRR"/>
    <property type="match status" value="4"/>
</dbReference>
<dbReference type="Pfam" id="PF08757">
    <property type="entry name" value="CotH"/>
    <property type="match status" value="1"/>
</dbReference>
<dbReference type="InterPro" id="IPR032675">
    <property type="entry name" value="LRR_dom_sf"/>
</dbReference>
<dbReference type="Pfam" id="PF13287">
    <property type="entry name" value="Fn3_assoc"/>
    <property type="match status" value="1"/>
</dbReference>
<keyword evidence="3" id="KW-1133">Transmembrane helix</keyword>
<dbReference type="SUPFAM" id="SSF52058">
    <property type="entry name" value="L domain-like"/>
    <property type="match status" value="1"/>
</dbReference>
<keyword evidence="2" id="KW-0677">Repeat</keyword>
<dbReference type="AlphaFoldDB" id="A0A323TGE2"/>
<feature type="domain" description="Bacterial repeat" evidence="4">
    <location>
        <begin position="770"/>
        <end position="819"/>
    </location>
</feature>
<dbReference type="PANTHER" id="PTHR46652">
    <property type="entry name" value="LEUCINE-RICH REPEAT AND IQ DOMAIN-CONTAINING PROTEIN 1-RELATED"/>
    <property type="match status" value="1"/>
</dbReference>
<dbReference type="EMBL" id="PDOD01000003">
    <property type="protein sequence ID" value="PYZ92627.1"/>
    <property type="molecule type" value="Genomic_DNA"/>
</dbReference>
<evidence type="ECO:0000256" key="1">
    <source>
        <dbReference type="ARBA" id="ARBA00022614"/>
    </source>
</evidence>
<dbReference type="PANTHER" id="PTHR46652:SF3">
    <property type="entry name" value="LEUCINE-RICH REPEAT-CONTAINING PROTEIN 9"/>
    <property type="match status" value="1"/>
</dbReference>
<dbReference type="SMART" id="SM00365">
    <property type="entry name" value="LRR_SD22"/>
    <property type="match status" value="5"/>
</dbReference>
<organism evidence="5 6">
    <name type="scientific">Salipaludibacillus keqinensis</name>
    <dbReference type="NCBI Taxonomy" id="2045207"/>
    <lineage>
        <taxon>Bacteria</taxon>
        <taxon>Bacillati</taxon>
        <taxon>Bacillota</taxon>
        <taxon>Bacilli</taxon>
        <taxon>Bacillales</taxon>
        <taxon>Bacillaceae</taxon>
    </lineage>
</organism>
<dbReference type="Pfam" id="PF13855">
    <property type="entry name" value="LRR_8"/>
    <property type="match status" value="1"/>
</dbReference>
<proteinExistence type="predicted"/>
<keyword evidence="3" id="KW-0812">Transmembrane</keyword>
<evidence type="ECO:0000256" key="3">
    <source>
        <dbReference type="SAM" id="Phobius"/>
    </source>
</evidence>
<keyword evidence="1" id="KW-0433">Leucine-rich repeat</keyword>
<evidence type="ECO:0000256" key="2">
    <source>
        <dbReference type="ARBA" id="ARBA00022737"/>
    </source>
</evidence>
<evidence type="ECO:0000313" key="6">
    <source>
        <dbReference type="Proteomes" id="UP000248214"/>
    </source>
</evidence>
<dbReference type="InterPro" id="IPR001611">
    <property type="entry name" value="Leu-rich_rpt"/>
</dbReference>
<accession>A0A323TGE2</accession>
<feature type="transmembrane region" description="Helical" evidence="3">
    <location>
        <begin position="7"/>
        <end position="29"/>
    </location>
</feature>
<dbReference type="InterPro" id="IPR050836">
    <property type="entry name" value="SDS22/Internalin_LRR"/>
</dbReference>
<evidence type="ECO:0000259" key="4">
    <source>
        <dbReference type="Pfam" id="PF18998"/>
    </source>
</evidence>